<proteinExistence type="predicted"/>
<protein>
    <submittedName>
        <fullName evidence="3">Extracellular solute-binding protein</fullName>
    </submittedName>
</protein>
<evidence type="ECO:0000313" key="3">
    <source>
        <dbReference type="EMBL" id="HJC22833.1"/>
    </source>
</evidence>
<reference evidence="3" key="2">
    <citation type="submission" date="2021-04" db="EMBL/GenBank/DDBJ databases">
        <authorList>
            <person name="Gilroy R."/>
        </authorList>
    </citation>
    <scope>NUCLEOTIDE SEQUENCE</scope>
    <source>
        <strain evidence="3">USAMLcec2-132</strain>
    </source>
</reference>
<accession>A0A9D2ND29</accession>
<dbReference type="AlphaFoldDB" id="A0A9D2ND29"/>
<reference evidence="3" key="1">
    <citation type="journal article" date="2021" name="PeerJ">
        <title>Extensive microbial diversity within the chicken gut microbiome revealed by metagenomics and culture.</title>
        <authorList>
            <person name="Gilroy R."/>
            <person name="Ravi A."/>
            <person name="Getino M."/>
            <person name="Pursley I."/>
            <person name="Horton D.L."/>
            <person name="Alikhan N.F."/>
            <person name="Baker D."/>
            <person name="Gharbi K."/>
            <person name="Hall N."/>
            <person name="Watson M."/>
            <person name="Adriaenssens E.M."/>
            <person name="Foster-Nyarko E."/>
            <person name="Jarju S."/>
            <person name="Secka A."/>
            <person name="Antonio M."/>
            <person name="Oren A."/>
            <person name="Chaudhuri R.R."/>
            <person name="La Ragione R."/>
            <person name="Hildebrand F."/>
            <person name="Pallen M.J."/>
        </authorList>
    </citation>
    <scope>NUCLEOTIDE SEQUENCE</scope>
    <source>
        <strain evidence="3">USAMLcec2-132</strain>
    </source>
</reference>
<dbReference type="EMBL" id="DWWS01000017">
    <property type="protein sequence ID" value="HJC22833.1"/>
    <property type="molecule type" value="Genomic_DNA"/>
</dbReference>
<dbReference type="InterPro" id="IPR006059">
    <property type="entry name" value="SBP"/>
</dbReference>
<dbReference type="PANTHER" id="PTHR43649">
    <property type="entry name" value="ARABINOSE-BINDING PROTEIN-RELATED"/>
    <property type="match status" value="1"/>
</dbReference>
<feature type="signal peptide" evidence="2">
    <location>
        <begin position="1"/>
        <end position="24"/>
    </location>
</feature>
<evidence type="ECO:0000313" key="4">
    <source>
        <dbReference type="Proteomes" id="UP000823891"/>
    </source>
</evidence>
<evidence type="ECO:0000256" key="2">
    <source>
        <dbReference type="SAM" id="SignalP"/>
    </source>
</evidence>
<dbReference type="InterPro" id="IPR050490">
    <property type="entry name" value="Bact_solute-bd_prot1"/>
</dbReference>
<feature type="region of interest" description="Disordered" evidence="1">
    <location>
        <begin position="29"/>
        <end position="53"/>
    </location>
</feature>
<gene>
    <name evidence="3" type="ORF">H9761_03915</name>
</gene>
<evidence type="ECO:0000256" key="1">
    <source>
        <dbReference type="SAM" id="MobiDB-lite"/>
    </source>
</evidence>
<feature type="chain" id="PRO_5038460252" evidence="2">
    <location>
        <begin position="25"/>
        <end position="578"/>
    </location>
</feature>
<dbReference type="Gene3D" id="3.40.190.10">
    <property type="entry name" value="Periplasmic binding protein-like II"/>
    <property type="match status" value="2"/>
</dbReference>
<dbReference type="SUPFAM" id="SSF53850">
    <property type="entry name" value="Periplasmic binding protein-like II"/>
    <property type="match status" value="1"/>
</dbReference>
<keyword evidence="2" id="KW-0732">Signal</keyword>
<organism evidence="3 4">
    <name type="scientific">Candidatus Eisenbergiella merdavium</name>
    <dbReference type="NCBI Taxonomy" id="2838551"/>
    <lineage>
        <taxon>Bacteria</taxon>
        <taxon>Bacillati</taxon>
        <taxon>Bacillota</taxon>
        <taxon>Clostridia</taxon>
        <taxon>Lachnospirales</taxon>
        <taxon>Lachnospiraceae</taxon>
        <taxon>Eisenbergiella</taxon>
    </lineage>
</organism>
<dbReference type="Proteomes" id="UP000823891">
    <property type="component" value="Unassembled WGS sequence"/>
</dbReference>
<sequence>MKKKTLQKALAMAVAVVMSLGTLAGCGSGETATSESAAAPAESEAAADAESTDAAETTEAAASESAGIDGWEPFAENVTLTVPVYDRGVEGVPNVSDNYWTQWIQTEFGDKYNITVEFEPITRSDVMTSYALLAAADDLPTILMEYDYPKLAQWANDGYLTTFDMNEFAAVAPTYYNRMVEEGQIDYTVMNGETYFALAYRPYYNCGYTFQTFVRMDWLEEVGYDHVPLTREEYVDAMTKIQEAGLCDHPKGGAMVTGVGSDQNYGFRTYPQDELEWATVGDVNIPALGSEANRKLLKKENEDYNLGFTNPEYYITDTETDKAAFVNGNSYQFGGYISANMDFLTAFYEQNPDGKLAIVPAGIEDPDYGTVPAWRADNPFGMIVGFSSSATEDELKAAWMYMEWMTQEDVLFTMQWGVEGENYTVGEDGLPVSVSDYSGDYTQGYNNSKDYWCVTIEARSTGDFEADVRNNVPQDLPQNFTQDIIDFYNERVELSQKGYAVNDPFYSVVIDAETEYSTSLVELYKEYRDQLTMCAPEEFDALYDQLSQQYLDAGFQEVIDERTEAYNNGYSTKLPEIG</sequence>
<feature type="compositionally biased region" description="Low complexity" evidence="1">
    <location>
        <begin position="30"/>
        <end position="44"/>
    </location>
</feature>
<dbReference type="PANTHER" id="PTHR43649:SF12">
    <property type="entry name" value="DIACETYLCHITOBIOSE BINDING PROTEIN DASA"/>
    <property type="match status" value="1"/>
</dbReference>
<name>A0A9D2ND29_9FIRM</name>
<dbReference type="PROSITE" id="PS51257">
    <property type="entry name" value="PROKAR_LIPOPROTEIN"/>
    <property type="match status" value="1"/>
</dbReference>
<comment type="caution">
    <text evidence="3">The sequence shown here is derived from an EMBL/GenBank/DDBJ whole genome shotgun (WGS) entry which is preliminary data.</text>
</comment>
<dbReference type="Pfam" id="PF01547">
    <property type="entry name" value="SBP_bac_1"/>
    <property type="match status" value="1"/>
</dbReference>